<accession>A0ACB7ZV69</accession>
<proteinExistence type="predicted"/>
<dbReference type="EMBL" id="MU268371">
    <property type="protein sequence ID" value="KAH7904754.1"/>
    <property type="molecule type" value="Genomic_DNA"/>
</dbReference>
<evidence type="ECO:0000313" key="1">
    <source>
        <dbReference type="EMBL" id="KAH7904754.1"/>
    </source>
</evidence>
<keyword evidence="2" id="KW-1185">Reference proteome</keyword>
<gene>
    <name evidence="1" type="ORF">BJ138DRAFT_1018657</name>
</gene>
<sequence length="281" mass="31405">MPVHLLPYMLLHSLNEHTDSISCVRFSPDGQLLASGSNDGNLLLWDPSLGLLKHRIILNSAIICLEWDLFHPGRLFCGCKDGLLVLIDNFEEEKPMQFVQMGTQALVYAVRSHRASGALAVGVGSEVHLLKELNSRRYRHFPESVDTRVSVRSLDFLGGDSSIDSGRLIVSYLNHGIICWDIETCTQLWRIIPIHKHRLMPPNRGYVSLSPDQRTLFVSNLSEGVDMYNLGQSWPVRSFKYAVDSQANFPVEVSFLHNGAAVVWGSPTGEVNIWDAATGEH</sequence>
<evidence type="ECO:0000313" key="2">
    <source>
        <dbReference type="Proteomes" id="UP000790377"/>
    </source>
</evidence>
<protein>
    <submittedName>
        <fullName evidence="1">WD40-repeat-containing domain protein</fullName>
    </submittedName>
</protein>
<dbReference type="Proteomes" id="UP000790377">
    <property type="component" value="Unassembled WGS sequence"/>
</dbReference>
<name>A0ACB7ZV69_9AGAM</name>
<reference evidence="1" key="1">
    <citation type="journal article" date="2021" name="New Phytol.">
        <title>Evolutionary innovations through gain and loss of genes in the ectomycorrhizal Boletales.</title>
        <authorList>
            <person name="Wu G."/>
            <person name="Miyauchi S."/>
            <person name="Morin E."/>
            <person name="Kuo A."/>
            <person name="Drula E."/>
            <person name="Varga T."/>
            <person name="Kohler A."/>
            <person name="Feng B."/>
            <person name="Cao Y."/>
            <person name="Lipzen A."/>
            <person name="Daum C."/>
            <person name="Hundley H."/>
            <person name="Pangilinan J."/>
            <person name="Johnson J."/>
            <person name="Barry K."/>
            <person name="LaButti K."/>
            <person name="Ng V."/>
            <person name="Ahrendt S."/>
            <person name="Min B."/>
            <person name="Choi I.G."/>
            <person name="Park H."/>
            <person name="Plett J.M."/>
            <person name="Magnuson J."/>
            <person name="Spatafora J.W."/>
            <person name="Nagy L.G."/>
            <person name="Henrissat B."/>
            <person name="Grigoriev I.V."/>
            <person name="Yang Z.L."/>
            <person name="Xu J."/>
            <person name="Martin F.M."/>
        </authorList>
    </citation>
    <scope>NUCLEOTIDE SEQUENCE</scope>
    <source>
        <strain evidence="1">ATCC 28755</strain>
    </source>
</reference>
<organism evidence="1 2">
    <name type="scientific">Hygrophoropsis aurantiaca</name>
    <dbReference type="NCBI Taxonomy" id="72124"/>
    <lineage>
        <taxon>Eukaryota</taxon>
        <taxon>Fungi</taxon>
        <taxon>Dikarya</taxon>
        <taxon>Basidiomycota</taxon>
        <taxon>Agaricomycotina</taxon>
        <taxon>Agaricomycetes</taxon>
        <taxon>Agaricomycetidae</taxon>
        <taxon>Boletales</taxon>
        <taxon>Coniophorineae</taxon>
        <taxon>Hygrophoropsidaceae</taxon>
        <taxon>Hygrophoropsis</taxon>
    </lineage>
</organism>
<comment type="caution">
    <text evidence="1">The sequence shown here is derived from an EMBL/GenBank/DDBJ whole genome shotgun (WGS) entry which is preliminary data.</text>
</comment>